<dbReference type="EMBL" id="JBBMEW010000008">
    <property type="protein sequence ID" value="MEQ2527278.1"/>
    <property type="molecule type" value="Genomic_DNA"/>
</dbReference>
<name>A0ACC6SB67_9BACI</name>
<dbReference type="Proteomes" id="UP001439875">
    <property type="component" value="Unassembled WGS sequence"/>
</dbReference>
<evidence type="ECO:0000313" key="1">
    <source>
        <dbReference type="EMBL" id="MEQ2527278.1"/>
    </source>
</evidence>
<gene>
    <name evidence="1" type="ORF">WMO40_11235</name>
</gene>
<reference evidence="1" key="1">
    <citation type="submission" date="2024-03" db="EMBL/GenBank/DDBJ databases">
        <title>Human intestinal bacterial collection.</title>
        <authorList>
            <person name="Pauvert C."/>
            <person name="Hitch T.C.A."/>
            <person name="Clavel T."/>
        </authorList>
    </citation>
    <scope>NUCLEOTIDE SEQUENCE</scope>
    <source>
        <strain evidence="1">CLA-AA-H227</strain>
    </source>
</reference>
<sequence length="206" mass="23857">MSSPELDKWLRELDNINRSEEQSRVTLQQIKNKKVIGPMKKLYPLFVSIISIPIAVILLYSFIFSDPGKIKDVSTSNNPYFEILEEEKINRSMVAKSKSTEIFTPNEKHPFLLGVAVIDDDQKWNKSLKNGLLKMKNINEMPSTAPQYDLLISFNKGTVLKFKLWIDKDHIILKDVVEQNYFIIEAKYYTEGTDYVLEHITNISPN</sequence>
<comment type="caution">
    <text evidence="1">The sequence shown here is derived from an EMBL/GenBank/DDBJ whole genome shotgun (WGS) entry which is preliminary data.</text>
</comment>
<protein>
    <submittedName>
        <fullName evidence="1">Uncharacterized protein</fullName>
    </submittedName>
</protein>
<organism evidence="1 2">
    <name type="scientific">Robertmurraya yapensis</name>
    <name type="common">ex Hitch et al 2024</name>
    <dbReference type="NCBI Taxonomy" id="3133160"/>
    <lineage>
        <taxon>Bacteria</taxon>
        <taxon>Bacillati</taxon>
        <taxon>Bacillota</taxon>
        <taxon>Bacilli</taxon>
        <taxon>Bacillales</taxon>
        <taxon>Bacillaceae</taxon>
        <taxon>Robertmurraya</taxon>
    </lineage>
</organism>
<keyword evidence="2" id="KW-1185">Reference proteome</keyword>
<evidence type="ECO:0000313" key="2">
    <source>
        <dbReference type="Proteomes" id="UP001439875"/>
    </source>
</evidence>
<proteinExistence type="predicted"/>
<accession>A0ACC6SB67</accession>